<comment type="caution">
    <text evidence="1">The sequence shown here is derived from an EMBL/GenBank/DDBJ whole genome shotgun (WGS) entry which is preliminary data.</text>
</comment>
<keyword evidence="2" id="KW-1185">Reference proteome</keyword>
<dbReference type="AlphaFoldDB" id="A0A4R7ZH69"/>
<proteinExistence type="predicted"/>
<evidence type="ECO:0000313" key="1">
    <source>
        <dbReference type="EMBL" id="TDW16406.1"/>
    </source>
</evidence>
<dbReference type="EMBL" id="SODD01000024">
    <property type="protein sequence ID" value="TDW16406.1"/>
    <property type="molecule type" value="Genomic_DNA"/>
</dbReference>
<sequence length="311" mass="36973">MKVKYSLLLQELYLKSIKDSNDGNFDDYLRLLNGYIIPRVIRSNNNTLKLYSYQSNFKDESKEVIDKICYTEIPFLGGKANVLFGNKDTNSNDTYFNFLYREYYNLYSLFDEENGYSTELIDKRTYELDPFAFLGKSNYVVKTLKTKVIDEDTDPYYVFTNMFDIDRIIRLQFERRSNKNESELEYFLRRINSYIEKNSITNNKSIFVDSEEIKYANVFSNNDLEAVQKYILAPVDTKGVESIKKPKAKRILEFLRANEGNLKKDDIKELTDWEKHLNTPKKTVTKDLKKFIERLSKEDRFKEKIMEIINE</sequence>
<organism evidence="1 2">
    <name type="scientific">Breznakia blatticola</name>
    <dbReference type="NCBI Taxonomy" id="1754012"/>
    <lineage>
        <taxon>Bacteria</taxon>
        <taxon>Bacillati</taxon>
        <taxon>Bacillota</taxon>
        <taxon>Erysipelotrichia</taxon>
        <taxon>Erysipelotrichales</taxon>
        <taxon>Erysipelotrichaceae</taxon>
        <taxon>Breznakia</taxon>
    </lineage>
</organism>
<gene>
    <name evidence="1" type="ORF">EDD63_12433</name>
</gene>
<evidence type="ECO:0000313" key="2">
    <source>
        <dbReference type="Proteomes" id="UP000294743"/>
    </source>
</evidence>
<reference evidence="1 2" key="1">
    <citation type="submission" date="2019-03" db="EMBL/GenBank/DDBJ databases">
        <title>Genomic Encyclopedia of Type Strains, Phase IV (KMG-IV): sequencing the most valuable type-strain genomes for metagenomic binning, comparative biology and taxonomic classification.</title>
        <authorList>
            <person name="Goeker M."/>
        </authorList>
    </citation>
    <scope>NUCLEOTIDE SEQUENCE [LARGE SCALE GENOMIC DNA]</scope>
    <source>
        <strain evidence="1 2">DSM 28867</strain>
    </source>
</reference>
<dbReference type="Proteomes" id="UP000294743">
    <property type="component" value="Unassembled WGS sequence"/>
</dbReference>
<protein>
    <submittedName>
        <fullName evidence="1">Uncharacterized protein</fullName>
    </submittedName>
</protein>
<name>A0A4R7ZH69_9FIRM</name>
<dbReference type="RefSeq" id="WP_134169962.1">
    <property type="nucleotide sequence ID" value="NZ_SODD01000024.1"/>
</dbReference>
<accession>A0A4R7ZH69</accession>